<dbReference type="InterPro" id="IPR036551">
    <property type="entry name" value="Flavin_trans-like"/>
</dbReference>
<protein>
    <recommendedName>
        <fullName evidence="1">RNA helicase</fullName>
        <ecNumber evidence="1">3.6.4.13</ecNumber>
    </recommendedName>
</protein>
<dbReference type="InterPro" id="IPR011545">
    <property type="entry name" value="DEAD/DEAH_box_helicase_dom"/>
</dbReference>
<dbReference type="InterPro" id="IPR001650">
    <property type="entry name" value="Helicase_C-like"/>
</dbReference>
<keyword evidence="3 9" id="KW-0378">Hydrolase</keyword>
<gene>
    <name evidence="9" type="ORF">LSAA_4305</name>
</gene>
<dbReference type="PANTHER" id="PTHR47958">
    <property type="entry name" value="ATP-DEPENDENT RNA HELICASE DBP3"/>
    <property type="match status" value="1"/>
</dbReference>
<dbReference type="Pfam" id="PF02441">
    <property type="entry name" value="Flavoprotein"/>
    <property type="match status" value="1"/>
</dbReference>
<keyword evidence="5" id="KW-0067">ATP-binding</keyword>
<dbReference type="SUPFAM" id="SSF52540">
    <property type="entry name" value="P-loop containing nucleoside triphosphate hydrolases"/>
    <property type="match status" value="2"/>
</dbReference>
<dbReference type="GO" id="GO:0003724">
    <property type="term" value="F:RNA helicase activity"/>
    <property type="evidence" value="ECO:0007669"/>
    <property type="project" value="UniProtKB-EC"/>
</dbReference>
<feature type="domain" description="Helicase ATP-binding" evidence="6">
    <location>
        <begin position="282"/>
        <end position="433"/>
    </location>
</feature>
<dbReference type="SMART" id="SM00487">
    <property type="entry name" value="DEXDc"/>
    <property type="match status" value="1"/>
</dbReference>
<dbReference type="Proteomes" id="UP000675881">
    <property type="component" value="Chromosome 13"/>
</dbReference>
<dbReference type="InterPro" id="IPR014014">
    <property type="entry name" value="RNA_helicase_DEAD_Q_motif"/>
</dbReference>
<dbReference type="GO" id="GO:0005524">
    <property type="term" value="F:ATP binding"/>
    <property type="evidence" value="ECO:0007669"/>
    <property type="project" value="UniProtKB-KW"/>
</dbReference>
<dbReference type="Pfam" id="PF00270">
    <property type="entry name" value="DEAD"/>
    <property type="match status" value="1"/>
</dbReference>
<evidence type="ECO:0000259" key="8">
    <source>
        <dbReference type="PROSITE" id="PS51195"/>
    </source>
</evidence>
<dbReference type="InterPro" id="IPR003382">
    <property type="entry name" value="Flavoprotein"/>
</dbReference>
<accession>A0A7R8CIH6</accession>
<dbReference type="GO" id="GO:0003676">
    <property type="term" value="F:nucleic acid binding"/>
    <property type="evidence" value="ECO:0007669"/>
    <property type="project" value="InterPro"/>
</dbReference>
<evidence type="ECO:0000313" key="9">
    <source>
        <dbReference type="EMBL" id="CAF2831615.1"/>
    </source>
</evidence>
<evidence type="ECO:0000259" key="7">
    <source>
        <dbReference type="PROSITE" id="PS51194"/>
    </source>
</evidence>
<proteinExistence type="predicted"/>
<dbReference type="PROSITE" id="PS51195">
    <property type="entry name" value="Q_MOTIF"/>
    <property type="match status" value="1"/>
</dbReference>
<dbReference type="EC" id="3.6.4.13" evidence="1"/>
<sequence length="594" mass="66671">MPNSEVKVIITQNSKHFLPNKRHLIEVGAESVLSCADEWSAWQGRGDPVLHIELRNWADIALIAPLDANTLAKISNGICDNLLTCILRAWEIGENAKPVLFAPAMNTGMWNHPITSEQIYILNKWGFTEIPVVEKLLMCNQRGLGAMAEPVYIVKTMFDVLSNRVNNFERHSHLIGIQYLKRYRQEITIRMATHDVSDFDDSLDGKISNQVKKMSKSLLQKVIRRGLVETTNDIEVQRKDPKSPLFSVKSFESLNLKPALLKGVYGMGFNNPSKIQEMALPALLADPPQNMIAQSQSGTGKTAAFVLAMLSRVDTSLNYPQVLCLSPTYELALQTGEVATKMSQFSPELTVRYAVRGEEIPRGSKITDHIIIGTPVFVLDEADVMIAMQGHQDQSIRIQKSLSPDCQMLLFSATYDEDVMNFAENIISNPVLIRLRREEETLDNIKQYWVSCETLEAKHAAISNIYEIGQEGHSVGMLSGELSIDERIRMLDRFRDGMEKILITTNVMARGIDVEQVSIVVNFDLPVDVAGKADCETYLHRIGRTGRFGKKGLAINLVDGPKSMAVLKDIEDHFSRPIIRLDTEDFDEIEKIQS</sequence>
<dbReference type="InterPro" id="IPR014001">
    <property type="entry name" value="Helicase_ATP-bd"/>
</dbReference>
<evidence type="ECO:0000259" key="6">
    <source>
        <dbReference type="PROSITE" id="PS51192"/>
    </source>
</evidence>
<keyword evidence="2" id="KW-0547">Nucleotide-binding</keyword>
<dbReference type="SUPFAM" id="SSF52507">
    <property type="entry name" value="Homo-oligomeric flavin-containing Cys decarboxylases, HFCD"/>
    <property type="match status" value="1"/>
</dbReference>
<dbReference type="EMBL" id="HG994592">
    <property type="protein sequence ID" value="CAF2831615.1"/>
    <property type="molecule type" value="Genomic_DNA"/>
</dbReference>
<evidence type="ECO:0000256" key="3">
    <source>
        <dbReference type="ARBA" id="ARBA00022801"/>
    </source>
</evidence>
<evidence type="ECO:0000256" key="5">
    <source>
        <dbReference type="ARBA" id="ARBA00022840"/>
    </source>
</evidence>
<dbReference type="PROSITE" id="PS51194">
    <property type="entry name" value="HELICASE_CTER"/>
    <property type="match status" value="1"/>
</dbReference>
<keyword evidence="10" id="KW-1185">Reference proteome</keyword>
<dbReference type="PROSITE" id="PS51192">
    <property type="entry name" value="HELICASE_ATP_BIND_1"/>
    <property type="match status" value="1"/>
</dbReference>
<dbReference type="GO" id="GO:0016787">
    <property type="term" value="F:hydrolase activity"/>
    <property type="evidence" value="ECO:0007669"/>
    <property type="project" value="UniProtKB-KW"/>
</dbReference>
<dbReference type="Pfam" id="PF00271">
    <property type="entry name" value="Helicase_C"/>
    <property type="match status" value="1"/>
</dbReference>
<feature type="domain" description="Helicase C-terminal" evidence="7">
    <location>
        <begin position="437"/>
        <end position="589"/>
    </location>
</feature>
<dbReference type="Gene3D" id="3.40.50.300">
    <property type="entry name" value="P-loop containing nucleotide triphosphate hydrolases"/>
    <property type="match status" value="2"/>
</dbReference>
<dbReference type="AlphaFoldDB" id="A0A7R8CIH6"/>
<dbReference type="CDD" id="cd17963">
    <property type="entry name" value="DEADc_DDX19_DDX25"/>
    <property type="match status" value="1"/>
</dbReference>
<evidence type="ECO:0000256" key="2">
    <source>
        <dbReference type="ARBA" id="ARBA00022741"/>
    </source>
</evidence>
<evidence type="ECO:0000313" key="10">
    <source>
        <dbReference type="Proteomes" id="UP000675881"/>
    </source>
</evidence>
<dbReference type="CDD" id="cd18787">
    <property type="entry name" value="SF2_C_DEAD"/>
    <property type="match status" value="1"/>
</dbReference>
<keyword evidence="4" id="KW-0347">Helicase</keyword>
<organism evidence="9 10">
    <name type="scientific">Lepeophtheirus salmonis</name>
    <name type="common">Salmon louse</name>
    <name type="synonym">Caligus salmonis</name>
    <dbReference type="NCBI Taxonomy" id="72036"/>
    <lineage>
        <taxon>Eukaryota</taxon>
        <taxon>Metazoa</taxon>
        <taxon>Ecdysozoa</taxon>
        <taxon>Arthropoda</taxon>
        <taxon>Crustacea</taxon>
        <taxon>Multicrustacea</taxon>
        <taxon>Hexanauplia</taxon>
        <taxon>Copepoda</taxon>
        <taxon>Siphonostomatoida</taxon>
        <taxon>Caligidae</taxon>
        <taxon>Lepeophtheirus</taxon>
    </lineage>
</organism>
<dbReference type="InterPro" id="IPR027417">
    <property type="entry name" value="P-loop_NTPase"/>
</dbReference>
<dbReference type="Gene3D" id="3.40.50.1950">
    <property type="entry name" value="Flavin prenyltransferase-like"/>
    <property type="match status" value="1"/>
</dbReference>
<dbReference type="SMART" id="SM00490">
    <property type="entry name" value="HELICc"/>
    <property type="match status" value="1"/>
</dbReference>
<evidence type="ECO:0000256" key="4">
    <source>
        <dbReference type="ARBA" id="ARBA00022806"/>
    </source>
</evidence>
<reference evidence="9" key="1">
    <citation type="submission" date="2021-02" db="EMBL/GenBank/DDBJ databases">
        <authorList>
            <person name="Bekaert M."/>
        </authorList>
    </citation>
    <scope>NUCLEOTIDE SEQUENCE</scope>
    <source>
        <strain evidence="9">IoA-00</strain>
    </source>
</reference>
<name>A0A7R8CIH6_LEPSM</name>
<evidence type="ECO:0000256" key="1">
    <source>
        <dbReference type="ARBA" id="ARBA00012552"/>
    </source>
</evidence>
<dbReference type="OrthoDB" id="10265785at2759"/>
<feature type="domain" description="DEAD-box RNA helicase Q" evidence="8">
    <location>
        <begin position="249"/>
        <end position="277"/>
    </location>
</feature>